<dbReference type="GO" id="GO:0004674">
    <property type="term" value="F:protein serine/threonine kinase activity"/>
    <property type="evidence" value="ECO:0007669"/>
    <property type="project" value="TreeGrafter"/>
</dbReference>
<dbReference type="Proteomes" id="UP000424527">
    <property type="component" value="Unassembled WGS sequence"/>
</dbReference>
<evidence type="ECO:0000256" key="1">
    <source>
        <dbReference type="SAM" id="MobiDB-lite"/>
    </source>
</evidence>
<sequence>MNDLSSQSKNRALQLLNLVERYDLHHVKTLPYNNVQGVLEWLGANPSKHYFGHERDTVTVLNMFIRDYRLKTVQVMGIDETPQLEGKERLVVHIKKHRDKSHTRDSIVLFLVMRCPTRTPYEREQSKLIENAKFIETGPMPLFPSFATCPDPDFKPVAQQTHPVIDSFLPKAYETTASNAPAMTTYNFGQKYEPLQSTDEPVQWTLYADIEETLRNTSRCEIDVEKLIVKPNTVLGRGGFGVTVPIGDKLVAKTNLFPEMVNWSLPFIDKEFNRYGHIASQVEEIMLGVSMKHPNILRTFGGFWCDIPGYQLGGRAVLIMERALYSLQEFMYRVQSKAFMPMIELDTLKGLEYLRSRTIQHRDLTYKNILVCHQPDRKPISFTFKISDFGTSCNFSTPDQPRGNRTNMAPEVLWCLNTATGSDTFSWYCVMWALHGDSSLVQHKAPGKTYCKSTYAKNLSELVGVYNAERDNVFELNYMTAMGARELHVKHRDRRPSAEEISTKLQAMGRHIKDRYFVSMGMLCITLYPQERWSPSKLLSLPRYQRLSEDVDEAQCSPAQRLPLSVRVGEYRATDIIACEDSVPEELTKPTMDGATAGSPFTVIETQQKVYYGIDLLRLAPGRIEPYDWYSRKVKALEKSYAHFMGKDRKRKADGYMYDPIECRQPKSTPAVDDPGEGTSAKSAKQRVNSPARHLPPLRCDTTAHVRRVPDEEPLAVRSSGDHVECDNASRGLQKTHGTQLNVGADVLIQEASQRQDRSTSADQVCKTVYKPRGTMILRSKSIKGELDTKIVILKGCDANEITHFKQNVISLSKTMTQQHPLIFAGPRGELCKCSRGNGVFIFQYGQLLEDCKPVARWNESDSPNSVYSFLLQVLLTLKTASDAMLLPTHMCEWTDILISKGAVMIDIVSYLSKNYMKPQSSLFSDKCESLISLCTTIVAKHLPESELCQWLIKLNQSTVAYQVLTGSIQWLRKFDCSERRIPCLMSLDDNVVTFRDYSANLSNWLTNSGEERGEEAHKRSSSNTLVYGHPKPFRGNQTTESALDTKLDTLVRNITLRMRVKIFKSLKLKVSALDCTRGLTKLTLNNATLLRISSIDQLNPSSSSGFAHDAVSKTESKWAPVIMFGKHKKQGPVQELTVESYTVTILVVLLSPNGSVKTLTELFQGVAMFSESDD</sequence>
<evidence type="ECO:0000259" key="2">
    <source>
        <dbReference type="PROSITE" id="PS50011"/>
    </source>
</evidence>
<dbReference type="InterPro" id="IPR011009">
    <property type="entry name" value="Kinase-like_dom_sf"/>
</dbReference>
<comment type="caution">
    <text evidence="3">The sequence shown here is derived from an EMBL/GenBank/DDBJ whole genome shotgun (WGS) entry which is preliminary data.</text>
</comment>
<proteinExistence type="predicted"/>
<dbReference type="PROSITE" id="PS00109">
    <property type="entry name" value="PROTEIN_KINASE_TYR"/>
    <property type="match status" value="1"/>
</dbReference>
<dbReference type="InterPro" id="IPR000719">
    <property type="entry name" value="Prot_kinase_dom"/>
</dbReference>
<evidence type="ECO:0000313" key="3">
    <source>
        <dbReference type="EMBL" id="KAE8277609.1"/>
    </source>
</evidence>
<dbReference type="AlphaFoldDB" id="A0A6G0HEK2"/>
<feature type="region of interest" description="Disordered" evidence="1">
    <location>
        <begin position="715"/>
        <end position="737"/>
    </location>
</feature>
<feature type="region of interest" description="Disordered" evidence="1">
    <location>
        <begin position="663"/>
        <end position="698"/>
    </location>
</feature>
<keyword evidence="4" id="KW-1185">Reference proteome</keyword>
<name>A0A6G0HEK2_LARCR</name>
<keyword evidence="3" id="KW-0808">Transferase</keyword>
<dbReference type="PANTHER" id="PTHR44329:SF214">
    <property type="entry name" value="PROTEIN KINASE DOMAIN-CONTAINING PROTEIN"/>
    <property type="match status" value="1"/>
</dbReference>
<dbReference type="EMBL" id="REGW02000381">
    <property type="protein sequence ID" value="KAE8277609.1"/>
    <property type="molecule type" value="Genomic_DNA"/>
</dbReference>
<feature type="compositionally biased region" description="Polar residues" evidence="1">
    <location>
        <begin position="680"/>
        <end position="689"/>
    </location>
</feature>
<dbReference type="InterPro" id="IPR008266">
    <property type="entry name" value="Tyr_kinase_AS"/>
</dbReference>
<dbReference type="SUPFAM" id="SSF56112">
    <property type="entry name" value="Protein kinase-like (PK-like)"/>
    <property type="match status" value="1"/>
</dbReference>
<gene>
    <name evidence="3" type="ORF">D5F01_LYC24394</name>
</gene>
<evidence type="ECO:0000313" key="4">
    <source>
        <dbReference type="Proteomes" id="UP000424527"/>
    </source>
</evidence>
<dbReference type="PROSITE" id="PS50011">
    <property type="entry name" value="PROTEIN_KINASE_DOM"/>
    <property type="match status" value="1"/>
</dbReference>
<dbReference type="PANTHER" id="PTHR44329">
    <property type="entry name" value="SERINE/THREONINE-PROTEIN KINASE TNNI3K-RELATED"/>
    <property type="match status" value="1"/>
</dbReference>
<accession>A0A6G0HEK2</accession>
<reference evidence="3 4" key="1">
    <citation type="submission" date="2019-07" db="EMBL/GenBank/DDBJ databases">
        <title>Chromosome genome assembly for large yellow croaker.</title>
        <authorList>
            <person name="Xiao S."/>
        </authorList>
    </citation>
    <scope>NUCLEOTIDE SEQUENCE [LARGE SCALE GENOMIC DNA]</scope>
    <source>
        <strain evidence="3">JMULYC20181020</strain>
        <tissue evidence="3">Muscle</tissue>
    </source>
</reference>
<dbReference type="Pfam" id="PF00069">
    <property type="entry name" value="Pkinase"/>
    <property type="match status" value="1"/>
</dbReference>
<dbReference type="GO" id="GO:0005524">
    <property type="term" value="F:ATP binding"/>
    <property type="evidence" value="ECO:0007669"/>
    <property type="project" value="InterPro"/>
</dbReference>
<dbReference type="Gene3D" id="1.10.510.10">
    <property type="entry name" value="Transferase(Phosphotransferase) domain 1"/>
    <property type="match status" value="1"/>
</dbReference>
<dbReference type="InterPro" id="IPR051681">
    <property type="entry name" value="Ser/Thr_Kinases-Pseudokinases"/>
</dbReference>
<feature type="domain" description="Protein kinase" evidence="2">
    <location>
        <begin position="229"/>
        <end position="544"/>
    </location>
</feature>
<organism evidence="3 4">
    <name type="scientific">Larimichthys crocea</name>
    <name type="common">Large yellow croaker</name>
    <name type="synonym">Pseudosciaena crocea</name>
    <dbReference type="NCBI Taxonomy" id="215358"/>
    <lineage>
        <taxon>Eukaryota</taxon>
        <taxon>Metazoa</taxon>
        <taxon>Chordata</taxon>
        <taxon>Craniata</taxon>
        <taxon>Vertebrata</taxon>
        <taxon>Euteleostomi</taxon>
        <taxon>Actinopterygii</taxon>
        <taxon>Neopterygii</taxon>
        <taxon>Teleostei</taxon>
        <taxon>Neoteleostei</taxon>
        <taxon>Acanthomorphata</taxon>
        <taxon>Eupercaria</taxon>
        <taxon>Sciaenidae</taxon>
        <taxon>Larimichthys</taxon>
    </lineage>
</organism>
<keyword evidence="3" id="KW-0418">Kinase</keyword>
<protein>
    <submittedName>
        <fullName evidence="3">Serine/threonine-protein kinase PLK4</fullName>
    </submittedName>
</protein>
<dbReference type="SMART" id="SM00220">
    <property type="entry name" value="S_TKc"/>
    <property type="match status" value="1"/>
</dbReference>